<dbReference type="EMBL" id="BTGU01002447">
    <property type="protein sequence ID" value="GMN37945.1"/>
    <property type="molecule type" value="Genomic_DNA"/>
</dbReference>
<dbReference type="AlphaFoldDB" id="A0AA88CZG6"/>
<gene>
    <name evidence="1" type="ORF">TIFTF001_042721</name>
</gene>
<reference evidence="1" key="1">
    <citation type="submission" date="2023-07" db="EMBL/GenBank/DDBJ databases">
        <title>draft genome sequence of fig (Ficus carica).</title>
        <authorList>
            <person name="Takahashi T."/>
            <person name="Nishimura K."/>
        </authorList>
    </citation>
    <scope>NUCLEOTIDE SEQUENCE</scope>
</reference>
<accession>A0AA88CZG6</accession>
<organism evidence="1 2">
    <name type="scientific">Ficus carica</name>
    <name type="common">Common fig</name>
    <dbReference type="NCBI Taxonomy" id="3494"/>
    <lineage>
        <taxon>Eukaryota</taxon>
        <taxon>Viridiplantae</taxon>
        <taxon>Streptophyta</taxon>
        <taxon>Embryophyta</taxon>
        <taxon>Tracheophyta</taxon>
        <taxon>Spermatophyta</taxon>
        <taxon>Magnoliopsida</taxon>
        <taxon>eudicotyledons</taxon>
        <taxon>Gunneridae</taxon>
        <taxon>Pentapetalae</taxon>
        <taxon>rosids</taxon>
        <taxon>fabids</taxon>
        <taxon>Rosales</taxon>
        <taxon>Moraceae</taxon>
        <taxon>Ficeae</taxon>
        <taxon>Ficus</taxon>
    </lineage>
</organism>
<keyword evidence="2" id="KW-1185">Reference proteome</keyword>
<dbReference type="Gramene" id="FCD_00003615-RA">
    <property type="protein sequence ID" value="FCD_00003615-RA:cds"/>
    <property type="gene ID" value="FCD_00003615"/>
</dbReference>
<evidence type="ECO:0000313" key="2">
    <source>
        <dbReference type="Proteomes" id="UP001187192"/>
    </source>
</evidence>
<comment type="caution">
    <text evidence="1">The sequence shown here is derived from an EMBL/GenBank/DDBJ whole genome shotgun (WGS) entry which is preliminary data.</text>
</comment>
<sequence>MSSPDLSGLGQATLVEGVDLPDLMAGVGKSISEGCFFVWNDGILLFLIGFIDSEWNMEEKVSYGIDFTDTCEEFGARQRKRDKRV</sequence>
<name>A0AA88CZG6_FICCA</name>
<proteinExistence type="predicted"/>
<dbReference type="Proteomes" id="UP001187192">
    <property type="component" value="Unassembled WGS sequence"/>
</dbReference>
<evidence type="ECO:0000313" key="1">
    <source>
        <dbReference type="EMBL" id="GMN37945.1"/>
    </source>
</evidence>
<protein>
    <submittedName>
        <fullName evidence="1">Uncharacterized protein</fullName>
    </submittedName>
</protein>